<dbReference type="PROSITE" id="PS00237">
    <property type="entry name" value="G_PROTEIN_RECEP_F1_1"/>
    <property type="match status" value="1"/>
</dbReference>
<proteinExistence type="inferred from homology"/>
<evidence type="ECO:0000256" key="8">
    <source>
        <dbReference type="RuleBase" id="RU000688"/>
    </source>
</evidence>
<dbReference type="Proteomes" id="UP000695022">
    <property type="component" value="Unplaced"/>
</dbReference>
<dbReference type="InterPro" id="IPR002120">
    <property type="entry name" value="TRH_rcpt_1"/>
</dbReference>
<feature type="transmembrane region" description="Helical" evidence="9">
    <location>
        <begin position="107"/>
        <end position="136"/>
    </location>
</feature>
<keyword evidence="4 8" id="KW-0812">Transmembrane</keyword>
<evidence type="ECO:0000256" key="4">
    <source>
        <dbReference type="ARBA" id="ARBA00022692"/>
    </source>
</evidence>
<protein>
    <recommendedName>
        <fullName evidence="3">Thyrotropin-releasing hormone receptor</fullName>
    </recommendedName>
    <alternativeName>
        <fullName evidence="7">Thyroliberin receptor</fullName>
    </alternativeName>
</protein>
<comment type="function">
    <text evidence="1">Receptor for thyrotropin-releasing hormone (TRH). Upon ligand binding, this G-protein-coupled receptor triggers activation of the phosphatidylinositol (IP3)-calcium-protein kinase C (PKC) pathway.</text>
</comment>
<keyword evidence="8" id="KW-0675">Receptor</keyword>
<organism evidence="11 12">
    <name type="scientific">Priapulus caudatus</name>
    <name type="common">Priapulid worm</name>
    <dbReference type="NCBI Taxonomy" id="37621"/>
    <lineage>
        <taxon>Eukaryota</taxon>
        <taxon>Metazoa</taxon>
        <taxon>Ecdysozoa</taxon>
        <taxon>Scalidophora</taxon>
        <taxon>Priapulida</taxon>
        <taxon>Priapulimorpha</taxon>
        <taxon>Priapulimorphida</taxon>
        <taxon>Priapulidae</taxon>
        <taxon>Priapulus</taxon>
    </lineage>
</organism>
<evidence type="ECO:0000256" key="2">
    <source>
        <dbReference type="ARBA" id="ARBA00004370"/>
    </source>
</evidence>
<dbReference type="Gene3D" id="1.20.1070.10">
    <property type="entry name" value="Rhodopsin 7-helix transmembrane proteins"/>
    <property type="match status" value="1"/>
</dbReference>
<dbReference type="PANTHER" id="PTHR46061:SF3">
    <property type="entry name" value="THYROTROPIN-RELEASING HORMONE RECEPTOR"/>
    <property type="match status" value="1"/>
</dbReference>
<keyword evidence="11" id="KW-1185">Reference proteome</keyword>
<feature type="transmembrane region" description="Helical" evidence="9">
    <location>
        <begin position="76"/>
        <end position="101"/>
    </location>
</feature>
<feature type="transmembrane region" description="Helical" evidence="9">
    <location>
        <begin position="206"/>
        <end position="230"/>
    </location>
</feature>
<evidence type="ECO:0000256" key="6">
    <source>
        <dbReference type="ARBA" id="ARBA00023136"/>
    </source>
</evidence>
<evidence type="ECO:0000313" key="11">
    <source>
        <dbReference type="Proteomes" id="UP000695022"/>
    </source>
</evidence>
<dbReference type="RefSeq" id="XP_014667677.1">
    <property type="nucleotide sequence ID" value="XM_014812191.1"/>
</dbReference>
<gene>
    <name evidence="12" type="primary">LOC106809196</name>
</gene>
<dbReference type="PRINTS" id="PR00751">
    <property type="entry name" value="THYROLIBRINR"/>
</dbReference>
<evidence type="ECO:0000256" key="3">
    <source>
        <dbReference type="ARBA" id="ARBA00018873"/>
    </source>
</evidence>
<evidence type="ECO:0000256" key="5">
    <source>
        <dbReference type="ARBA" id="ARBA00022989"/>
    </source>
</evidence>
<keyword evidence="8" id="KW-0297">G-protein coupled receptor</keyword>
<evidence type="ECO:0000259" key="10">
    <source>
        <dbReference type="PROSITE" id="PS50262"/>
    </source>
</evidence>
<evidence type="ECO:0000313" key="12">
    <source>
        <dbReference type="RefSeq" id="XP_014667677.1"/>
    </source>
</evidence>
<dbReference type="PANTHER" id="PTHR46061">
    <property type="entry name" value="THYROTROPIN-RELEASING HORMONE RECEPTOR"/>
    <property type="match status" value="1"/>
</dbReference>
<dbReference type="PRINTS" id="PR00237">
    <property type="entry name" value="GPCRRHODOPSN"/>
</dbReference>
<dbReference type="Pfam" id="PF00001">
    <property type="entry name" value="7tm_1"/>
    <property type="match status" value="1"/>
</dbReference>
<feature type="transmembrane region" description="Helical" evidence="9">
    <location>
        <begin position="157"/>
        <end position="176"/>
    </location>
</feature>
<keyword evidence="6 9" id="KW-0472">Membrane</keyword>
<evidence type="ECO:0000256" key="7">
    <source>
        <dbReference type="ARBA" id="ARBA00032251"/>
    </source>
</evidence>
<feature type="non-terminal residue" evidence="12">
    <location>
        <position position="268"/>
    </location>
</feature>
<sequence length="268" mass="29772">MSHGGDDNATDAFAAADVFLAGANATLSPPQYYSYSYRVIATLFCSIIFFVGVVGNVMVVLVVWRSKTMHTPTNCYLMSLAIADCMVLISAVPSVITGFFLVKDAWVFGSVACSIFVFLNYLGINASSLSITAFTVERYIGICHPMKAQIMCTMERANKIIVGVWIFAMAYNSPWLPLTQMVTNEYAVVGTVSSCGFKLDRDMYTWVYMADFILFYVVPLLLSCVMYGLIGRMLFYNAMPQEACMQRTSNGEIFYSIYLSIYLSISSI</sequence>
<dbReference type="PRINTS" id="PR01846">
    <property type="entry name" value="TRHRFAMILY"/>
</dbReference>
<feature type="domain" description="G-protein coupled receptors family 1 profile" evidence="10">
    <location>
        <begin position="55"/>
        <end position="268"/>
    </location>
</feature>
<keyword evidence="8" id="KW-0807">Transducer</keyword>
<name>A0ABM1E656_PRICU</name>
<comment type="similarity">
    <text evidence="8">Belongs to the G-protein coupled receptor 1 family.</text>
</comment>
<keyword evidence="5 9" id="KW-1133">Transmembrane helix</keyword>
<dbReference type="GeneID" id="106809196"/>
<feature type="transmembrane region" description="Helical" evidence="9">
    <location>
        <begin position="39"/>
        <end position="64"/>
    </location>
</feature>
<comment type="subcellular location">
    <subcellularLocation>
        <location evidence="2">Membrane</location>
    </subcellularLocation>
</comment>
<dbReference type="InterPro" id="IPR017452">
    <property type="entry name" value="GPCR_Rhodpsn_7TM"/>
</dbReference>
<reference evidence="12" key="1">
    <citation type="submission" date="2025-08" db="UniProtKB">
        <authorList>
            <consortium name="RefSeq"/>
        </authorList>
    </citation>
    <scope>IDENTIFICATION</scope>
</reference>
<dbReference type="InterPro" id="IPR000276">
    <property type="entry name" value="GPCR_Rhodpsn"/>
</dbReference>
<dbReference type="PROSITE" id="PS50262">
    <property type="entry name" value="G_PROTEIN_RECEP_F1_2"/>
    <property type="match status" value="1"/>
</dbReference>
<dbReference type="SUPFAM" id="SSF81321">
    <property type="entry name" value="Family A G protein-coupled receptor-like"/>
    <property type="match status" value="1"/>
</dbReference>
<accession>A0ABM1E656</accession>
<evidence type="ECO:0000256" key="1">
    <source>
        <dbReference type="ARBA" id="ARBA00004100"/>
    </source>
</evidence>
<evidence type="ECO:0000256" key="9">
    <source>
        <dbReference type="SAM" id="Phobius"/>
    </source>
</evidence>